<dbReference type="InterPro" id="IPR013785">
    <property type="entry name" value="Aldolase_TIM"/>
</dbReference>
<dbReference type="InterPro" id="IPR051690">
    <property type="entry name" value="PseI-like"/>
</dbReference>
<dbReference type="GO" id="GO:0047444">
    <property type="term" value="F:N-acylneuraminate-9-phosphate synthase activity"/>
    <property type="evidence" value="ECO:0007669"/>
    <property type="project" value="TreeGrafter"/>
</dbReference>
<dbReference type="PANTHER" id="PTHR42966:SF1">
    <property type="entry name" value="SIALIC ACID SYNTHASE"/>
    <property type="match status" value="1"/>
</dbReference>
<keyword evidence="3" id="KW-1185">Reference proteome</keyword>
<organism evidence="2 3">
    <name type="scientific">Legionella busanensis</name>
    <dbReference type="NCBI Taxonomy" id="190655"/>
    <lineage>
        <taxon>Bacteria</taxon>
        <taxon>Pseudomonadati</taxon>
        <taxon>Pseudomonadota</taxon>
        <taxon>Gammaproteobacteria</taxon>
        <taxon>Legionellales</taxon>
        <taxon>Legionellaceae</taxon>
        <taxon>Legionella</taxon>
    </lineage>
</organism>
<dbReference type="InterPro" id="IPR013974">
    <property type="entry name" value="SAF"/>
</dbReference>
<dbReference type="CDD" id="cd11615">
    <property type="entry name" value="SAF_NeuB_like"/>
    <property type="match status" value="1"/>
</dbReference>
<dbReference type="AlphaFoldDB" id="A0A378JL26"/>
<dbReference type="Gene3D" id="3.20.20.70">
    <property type="entry name" value="Aldolase class I"/>
    <property type="match status" value="1"/>
</dbReference>
<dbReference type="InterPro" id="IPR036732">
    <property type="entry name" value="AFP_Neu5c_C_sf"/>
</dbReference>
<name>A0A378JL26_9GAMM</name>
<dbReference type="SMART" id="SM00858">
    <property type="entry name" value="SAF"/>
    <property type="match status" value="1"/>
</dbReference>
<dbReference type="OrthoDB" id="9781701at2"/>
<sequence>MEFAIAHKKVGINHPTFIIAEIGSNHNQDFKLALQHIDAAAEAGVDAVKFQTFKANTHVSKYAVMPNYLQGYSSIYDLIKTLELNRDWQRPLMEYATEKGMIFFSSACDYDAVDSLNEINVPAHKVASFDLPDLDLIRYIAKSGKPIILSTGLANWMDIQRAVEVCLEEDNSQIALLQCTSLYPAPAHLSNLKAMISMRNIFNVVTGYSDHTLGDTIPTAAVAMGAAIIEKHFTLDRTLPGPDHGFAIEPAELKEMVTKIRTIELAIGNGIKNGPREEEKDMYSKVRRSLHAKQDIKQGQIITEADIVCKRPGFGIQPYQKGEVIGKIAKVNIKADQWIEWAMI</sequence>
<dbReference type="Pfam" id="PF08666">
    <property type="entry name" value="SAF"/>
    <property type="match status" value="1"/>
</dbReference>
<dbReference type="SUPFAM" id="SSF51569">
    <property type="entry name" value="Aldolase"/>
    <property type="match status" value="1"/>
</dbReference>
<reference evidence="2 3" key="1">
    <citation type="submission" date="2018-06" db="EMBL/GenBank/DDBJ databases">
        <authorList>
            <consortium name="Pathogen Informatics"/>
            <person name="Doyle S."/>
        </authorList>
    </citation>
    <scope>NUCLEOTIDE SEQUENCE [LARGE SCALE GENOMIC DNA]</scope>
    <source>
        <strain evidence="2 3">NCTC13316</strain>
    </source>
</reference>
<protein>
    <submittedName>
        <fullName evidence="2">Putative N-acetylneuramic acid synthetase (NeuB)</fullName>
    </submittedName>
</protein>
<feature type="domain" description="AFP-like" evidence="1">
    <location>
        <begin position="289"/>
        <end position="344"/>
    </location>
</feature>
<proteinExistence type="predicted"/>
<dbReference type="Proteomes" id="UP000254794">
    <property type="component" value="Unassembled WGS sequence"/>
</dbReference>
<evidence type="ECO:0000259" key="1">
    <source>
        <dbReference type="PROSITE" id="PS50844"/>
    </source>
</evidence>
<dbReference type="InterPro" id="IPR013132">
    <property type="entry name" value="PseI/NeuA/B-like_N"/>
</dbReference>
<dbReference type="PANTHER" id="PTHR42966">
    <property type="entry name" value="N-ACETYLNEURAMINATE SYNTHASE"/>
    <property type="match status" value="1"/>
</dbReference>
<dbReference type="EMBL" id="UGOD01000001">
    <property type="protein sequence ID" value="STX51388.1"/>
    <property type="molecule type" value="Genomic_DNA"/>
</dbReference>
<dbReference type="GO" id="GO:0016051">
    <property type="term" value="P:carbohydrate biosynthetic process"/>
    <property type="evidence" value="ECO:0007669"/>
    <property type="project" value="InterPro"/>
</dbReference>
<dbReference type="RefSeq" id="WP_115331028.1">
    <property type="nucleotide sequence ID" value="NZ_CAAAHP010000001.1"/>
</dbReference>
<evidence type="ECO:0000313" key="2">
    <source>
        <dbReference type="EMBL" id="STX51388.1"/>
    </source>
</evidence>
<gene>
    <name evidence="2" type="primary">spsE</name>
    <name evidence="2" type="ORF">NCTC13316_01483</name>
</gene>
<dbReference type="SUPFAM" id="SSF51269">
    <property type="entry name" value="AFP III-like domain"/>
    <property type="match status" value="1"/>
</dbReference>
<dbReference type="Gene3D" id="3.90.1210.10">
    <property type="entry name" value="Antifreeze-like/N-acetylneuraminic acid synthase C-terminal domain"/>
    <property type="match status" value="1"/>
</dbReference>
<evidence type="ECO:0000313" key="3">
    <source>
        <dbReference type="Proteomes" id="UP000254794"/>
    </source>
</evidence>
<dbReference type="InterPro" id="IPR057736">
    <property type="entry name" value="SAF_PseI/NeuA/NeuB"/>
</dbReference>
<dbReference type="PROSITE" id="PS50844">
    <property type="entry name" value="AFP_LIKE"/>
    <property type="match status" value="1"/>
</dbReference>
<dbReference type="Pfam" id="PF03102">
    <property type="entry name" value="NeuB"/>
    <property type="match status" value="1"/>
</dbReference>
<accession>A0A378JL26</accession>
<dbReference type="InterPro" id="IPR006190">
    <property type="entry name" value="SAF_AFP_Neu5Ac"/>
</dbReference>